<proteinExistence type="predicted"/>
<name>E0XV99_9RHOB</name>
<protein>
    <submittedName>
        <fullName evidence="2">Uncharacterized protein</fullName>
    </submittedName>
</protein>
<evidence type="ECO:0000313" key="2">
    <source>
        <dbReference type="EMBL" id="ADI18340.1"/>
    </source>
</evidence>
<dbReference type="AlphaFoldDB" id="E0XV99"/>
<evidence type="ECO:0000256" key="1">
    <source>
        <dbReference type="SAM" id="MobiDB-lite"/>
    </source>
</evidence>
<reference evidence="2" key="1">
    <citation type="journal article" date="2011" name="Environ. Microbiol.">
        <title>Time-series analyses of Monterey Bay coastal microbial picoplankton using a 'genome proxy' microarray.</title>
        <authorList>
            <person name="Rich V.I."/>
            <person name="Pham V.D."/>
            <person name="Eppley J."/>
            <person name="Shi Y."/>
            <person name="DeLong E.F."/>
        </authorList>
    </citation>
    <scope>NUCLEOTIDE SEQUENCE</scope>
</reference>
<feature type="compositionally biased region" description="Basic and acidic residues" evidence="1">
    <location>
        <begin position="43"/>
        <end position="56"/>
    </location>
</feature>
<feature type="region of interest" description="Disordered" evidence="1">
    <location>
        <begin position="31"/>
        <end position="77"/>
    </location>
</feature>
<feature type="compositionally biased region" description="Basic and acidic residues" evidence="1">
    <location>
        <begin position="66"/>
        <end position="75"/>
    </location>
</feature>
<organism evidence="2">
    <name type="scientific">uncultured Rhodobacterales bacterium HF4000_03E16</name>
    <dbReference type="NCBI Taxonomy" id="710785"/>
    <lineage>
        <taxon>Bacteria</taxon>
        <taxon>Pseudomonadati</taxon>
        <taxon>Pseudomonadota</taxon>
        <taxon>Alphaproteobacteria</taxon>
        <taxon>Rhodobacterales</taxon>
        <taxon>environmental samples</taxon>
    </lineage>
</organism>
<dbReference type="EMBL" id="GU474886">
    <property type="protein sequence ID" value="ADI18340.1"/>
    <property type="molecule type" value="Genomic_DNA"/>
</dbReference>
<sequence>MSIRRRIVNVWNGSKRRCPAHPCGCRPAVYRQGEAPSPPREPPAGRDEGQRWRSGDRFQPLLGKIPRHDRDRDRQQAGVAGELGDQRAGALLVGAGAQHQHADFGVLADLGDDLIHRLAFADHQLGVDVLPVAHPFGEDLEMRMNALARLFAHHFADADPVVELVRRDHRENLDPPTGMVGPHRGEPHRVQAFSAVIQHDEEFAHLSTPCDGSCPPSSLRTIGYCCEAAQSQYSARARRVRGPV</sequence>
<accession>E0XV99</accession>